<evidence type="ECO:0000256" key="1">
    <source>
        <dbReference type="ARBA" id="ARBA00022801"/>
    </source>
</evidence>
<dbReference type="Pfam" id="PF20434">
    <property type="entry name" value="BD-FAE"/>
    <property type="match status" value="1"/>
</dbReference>
<dbReference type="Gene3D" id="3.40.50.1820">
    <property type="entry name" value="alpha/beta hydrolase"/>
    <property type="match status" value="1"/>
</dbReference>
<evidence type="ECO:0000313" key="4">
    <source>
        <dbReference type="Proteomes" id="UP000620266"/>
    </source>
</evidence>
<proteinExistence type="predicted"/>
<dbReference type="Proteomes" id="UP000620266">
    <property type="component" value="Unassembled WGS sequence"/>
</dbReference>
<keyword evidence="4" id="KW-1185">Reference proteome</keyword>
<dbReference type="AlphaFoldDB" id="A0A8J2UMT8"/>
<dbReference type="InterPro" id="IPR029058">
    <property type="entry name" value="AB_hydrolase_fold"/>
</dbReference>
<dbReference type="PANTHER" id="PTHR48081">
    <property type="entry name" value="AB HYDROLASE SUPERFAMILY PROTEIN C4A8.06C"/>
    <property type="match status" value="1"/>
</dbReference>
<accession>A0A8J2UMT8</accession>
<organism evidence="3 4">
    <name type="scientific">Oxalicibacterium flavum</name>
    <dbReference type="NCBI Taxonomy" id="179467"/>
    <lineage>
        <taxon>Bacteria</taxon>
        <taxon>Pseudomonadati</taxon>
        <taxon>Pseudomonadota</taxon>
        <taxon>Betaproteobacteria</taxon>
        <taxon>Burkholderiales</taxon>
        <taxon>Oxalobacteraceae</taxon>
        <taxon>Oxalicibacterium</taxon>
    </lineage>
</organism>
<dbReference type="InterPro" id="IPR049492">
    <property type="entry name" value="BD-FAE-like_dom"/>
</dbReference>
<evidence type="ECO:0000313" key="3">
    <source>
        <dbReference type="EMBL" id="GGC07656.1"/>
    </source>
</evidence>
<name>A0A8J2UMT8_9BURK</name>
<reference evidence="3" key="1">
    <citation type="journal article" date="2014" name="Int. J. Syst. Evol. Microbiol.">
        <title>Complete genome sequence of Corynebacterium casei LMG S-19264T (=DSM 44701T), isolated from a smear-ripened cheese.</title>
        <authorList>
            <consortium name="US DOE Joint Genome Institute (JGI-PGF)"/>
            <person name="Walter F."/>
            <person name="Albersmeier A."/>
            <person name="Kalinowski J."/>
            <person name="Ruckert C."/>
        </authorList>
    </citation>
    <scope>NUCLEOTIDE SEQUENCE</scope>
    <source>
        <strain evidence="3">CCM 7086</strain>
    </source>
</reference>
<sequence length="278" mass="30659">MQERQEAIYRGMDKAVLDAAYNNTLAVRDSALLLQGFDARSAALRERHPAHLDLRYGNAPRNRIDYFAADRPGPLLVFIHGGYWQMRAKETFSFIAEGPLAHGFHVALIGYTLAPEQNLTGIVREVREGLAWLREHAPALGGDASHMFISGWSAGGHLTAMCLDEPGVAGGVAISGIYDLEPIRLCYLNEKLSLSDEEERMLSPLRLPPSARPLVLAYGCGELDELQRQSTSFASLRQALPGSLLPLPEHNHFTILNELASAQGAIMRSLTALRDERY</sequence>
<feature type="domain" description="BD-FAE-like" evidence="2">
    <location>
        <begin position="71"/>
        <end position="161"/>
    </location>
</feature>
<dbReference type="EMBL" id="BMCG01000003">
    <property type="protein sequence ID" value="GGC07656.1"/>
    <property type="molecule type" value="Genomic_DNA"/>
</dbReference>
<dbReference type="PANTHER" id="PTHR48081:SF33">
    <property type="entry name" value="KYNURENINE FORMAMIDASE"/>
    <property type="match status" value="1"/>
</dbReference>
<reference evidence="3" key="2">
    <citation type="submission" date="2020-09" db="EMBL/GenBank/DDBJ databases">
        <authorList>
            <person name="Sun Q."/>
            <person name="Sedlacek I."/>
        </authorList>
    </citation>
    <scope>NUCLEOTIDE SEQUENCE</scope>
    <source>
        <strain evidence="3">CCM 7086</strain>
    </source>
</reference>
<comment type="caution">
    <text evidence="3">The sequence shown here is derived from an EMBL/GenBank/DDBJ whole genome shotgun (WGS) entry which is preliminary data.</text>
</comment>
<dbReference type="GO" id="GO:0016787">
    <property type="term" value="F:hydrolase activity"/>
    <property type="evidence" value="ECO:0007669"/>
    <property type="project" value="UniProtKB-KW"/>
</dbReference>
<keyword evidence="1" id="KW-0378">Hydrolase</keyword>
<gene>
    <name evidence="3" type="ORF">GCM10007205_16000</name>
</gene>
<dbReference type="SUPFAM" id="SSF53474">
    <property type="entry name" value="alpha/beta-Hydrolases"/>
    <property type="match status" value="1"/>
</dbReference>
<dbReference type="InterPro" id="IPR050300">
    <property type="entry name" value="GDXG_lipolytic_enzyme"/>
</dbReference>
<evidence type="ECO:0000259" key="2">
    <source>
        <dbReference type="Pfam" id="PF20434"/>
    </source>
</evidence>
<protein>
    <submittedName>
        <fullName evidence="3">Esterase</fullName>
    </submittedName>
</protein>